<sequence>MRILSTDVILSNYTVPAGTTIMMANSRAVKTHFDETDQFMPERWLRTSESRKHDVTSHFVTLPFGHGPRNCIGRRFAEQEIYLAASKVLQSLKIELDKESWDTSFIYKLFIEPEKPLRFRFTKINSS</sequence>
<dbReference type="GO" id="GO:0005506">
    <property type="term" value="F:iron ion binding"/>
    <property type="evidence" value="ECO:0007669"/>
    <property type="project" value="InterPro"/>
</dbReference>
<protein>
    <recommendedName>
        <fullName evidence="12">Cytochrome P450</fullName>
    </recommendedName>
</protein>
<dbReference type="Proteomes" id="UP000076420">
    <property type="component" value="Unassembled WGS sequence"/>
</dbReference>
<comment type="cofactor">
    <cofactor evidence="1 8">
        <name>heme</name>
        <dbReference type="ChEBI" id="CHEBI:30413"/>
    </cofactor>
</comment>
<dbReference type="EnsemblMetazoa" id="BGLB006480-RB">
    <property type="protein sequence ID" value="BGLB006480-PB"/>
    <property type="gene ID" value="BGLB006480"/>
</dbReference>
<keyword evidence="5 9" id="KW-0560">Oxidoreductase</keyword>
<dbReference type="InterPro" id="IPR050479">
    <property type="entry name" value="CYP11_CYP27_families"/>
</dbReference>
<organism evidence="10 11">
    <name type="scientific">Biomphalaria glabrata</name>
    <name type="common">Bloodfluke planorb</name>
    <name type="synonym">Freshwater snail</name>
    <dbReference type="NCBI Taxonomy" id="6526"/>
    <lineage>
        <taxon>Eukaryota</taxon>
        <taxon>Metazoa</taxon>
        <taxon>Spiralia</taxon>
        <taxon>Lophotrochozoa</taxon>
        <taxon>Mollusca</taxon>
        <taxon>Gastropoda</taxon>
        <taxon>Heterobranchia</taxon>
        <taxon>Euthyneura</taxon>
        <taxon>Panpulmonata</taxon>
        <taxon>Hygrophila</taxon>
        <taxon>Lymnaeoidea</taxon>
        <taxon>Planorbidae</taxon>
        <taxon>Biomphalaria</taxon>
    </lineage>
</organism>
<name>A0A2C9JQQ2_BIOGL</name>
<evidence type="ECO:0000256" key="2">
    <source>
        <dbReference type="ARBA" id="ARBA00010617"/>
    </source>
</evidence>
<evidence type="ECO:0008006" key="12">
    <source>
        <dbReference type="Google" id="ProtNLM"/>
    </source>
</evidence>
<dbReference type="Pfam" id="PF00067">
    <property type="entry name" value="p450"/>
    <property type="match status" value="1"/>
</dbReference>
<evidence type="ECO:0000256" key="3">
    <source>
        <dbReference type="ARBA" id="ARBA00022617"/>
    </source>
</evidence>
<dbReference type="InterPro" id="IPR036396">
    <property type="entry name" value="Cyt_P450_sf"/>
</dbReference>
<keyword evidence="6 8" id="KW-0408">Iron</keyword>
<dbReference type="KEGG" id="bgt:106064002"/>
<keyword evidence="7 9" id="KW-0503">Monooxygenase</keyword>
<evidence type="ECO:0000313" key="11">
    <source>
        <dbReference type="Proteomes" id="UP000076420"/>
    </source>
</evidence>
<dbReference type="InterPro" id="IPR002401">
    <property type="entry name" value="Cyt_P450_E_grp-I"/>
</dbReference>
<evidence type="ECO:0000256" key="4">
    <source>
        <dbReference type="ARBA" id="ARBA00022723"/>
    </source>
</evidence>
<dbReference type="PANTHER" id="PTHR24279:SF120">
    <property type="entry name" value="CYTOCHROME P450"/>
    <property type="match status" value="1"/>
</dbReference>
<dbReference type="GO" id="GO:0016705">
    <property type="term" value="F:oxidoreductase activity, acting on paired donors, with incorporation or reduction of molecular oxygen"/>
    <property type="evidence" value="ECO:0007669"/>
    <property type="project" value="InterPro"/>
</dbReference>
<dbReference type="Gene3D" id="1.10.630.10">
    <property type="entry name" value="Cytochrome P450"/>
    <property type="match status" value="1"/>
</dbReference>
<dbReference type="VEuPathDB" id="VectorBase:BGLB006480"/>
<proteinExistence type="inferred from homology"/>
<dbReference type="STRING" id="6526.A0A2C9JQQ2"/>
<dbReference type="InterPro" id="IPR017972">
    <property type="entry name" value="Cyt_P450_CS"/>
</dbReference>
<keyword evidence="3 8" id="KW-0349">Heme</keyword>
<dbReference type="GO" id="GO:0020037">
    <property type="term" value="F:heme binding"/>
    <property type="evidence" value="ECO:0007669"/>
    <property type="project" value="InterPro"/>
</dbReference>
<accession>A0A2C9JQQ2</accession>
<evidence type="ECO:0000256" key="1">
    <source>
        <dbReference type="ARBA" id="ARBA00001971"/>
    </source>
</evidence>
<dbReference type="VEuPathDB" id="VectorBase:BGLAX_048380"/>
<keyword evidence="4 8" id="KW-0479">Metal-binding</keyword>
<feature type="binding site" description="axial binding residue" evidence="8">
    <location>
        <position position="71"/>
    </location>
    <ligand>
        <name>heme</name>
        <dbReference type="ChEBI" id="CHEBI:30413"/>
    </ligand>
    <ligandPart>
        <name>Fe</name>
        <dbReference type="ChEBI" id="CHEBI:18248"/>
    </ligandPart>
</feature>
<dbReference type="PANTHER" id="PTHR24279">
    <property type="entry name" value="CYTOCHROME P450"/>
    <property type="match status" value="1"/>
</dbReference>
<evidence type="ECO:0000256" key="7">
    <source>
        <dbReference type="ARBA" id="ARBA00023033"/>
    </source>
</evidence>
<evidence type="ECO:0000256" key="8">
    <source>
        <dbReference type="PIRSR" id="PIRSR602401-1"/>
    </source>
</evidence>
<reference evidence="10" key="1">
    <citation type="submission" date="2020-05" db="UniProtKB">
        <authorList>
            <consortium name="EnsemblMetazoa"/>
        </authorList>
    </citation>
    <scope>IDENTIFICATION</scope>
    <source>
        <strain evidence="10">BB02</strain>
    </source>
</reference>
<dbReference type="GO" id="GO:0004497">
    <property type="term" value="F:monooxygenase activity"/>
    <property type="evidence" value="ECO:0007669"/>
    <property type="project" value="UniProtKB-KW"/>
</dbReference>
<comment type="similarity">
    <text evidence="2 9">Belongs to the cytochrome P450 family.</text>
</comment>
<dbReference type="SUPFAM" id="SSF48264">
    <property type="entry name" value="Cytochrome P450"/>
    <property type="match status" value="1"/>
</dbReference>
<evidence type="ECO:0000256" key="6">
    <source>
        <dbReference type="ARBA" id="ARBA00023004"/>
    </source>
</evidence>
<dbReference type="InterPro" id="IPR001128">
    <property type="entry name" value="Cyt_P450"/>
</dbReference>
<evidence type="ECO:0000256" key="9">
    <source>
        <dbReference type="RuleBase" id="RU000461"/>
    </source>
</evidence>
<gene>
    <name evidence="10" type="primary">106064002</name>
</gene>
<dbReference type="AlphaFoldDB" id="A0A2C9JQQ2"/>
<dbReference type="PROSITE" id="PS00086">
    <property type="entry name" value="CYTOCHROME_P450"/>
    <property type="match status" value="1"/>
</dbReference>
<evidence type="ECO:0000313" key="10">
    <source>
        <dbReference type="EnsemblMetazoa" id="BGLB006480-PB"/>
    </source>
</evidence>
<evidence type="ECO:0000256" key="5">
    <source>
        <dbReference type="ARBA" id="ARBA00023002"/>
    </source>
</evidence>
<dbReference type="PRINTS" id="PR00463">
    <property type="entry name" value="EP450I"/>
</dbReference>